<dbReference type="Proteomes" id="UP000188532">
    <property type="component" value="Unassembled WGS sequence"/>
</dbReference>
<evidence type="ECO:0000313" key="2">
    <source>
        <dbReference type="Proteomes" id="UP000188532"/>
    </source>
</evidence>
<accession>A0A1V3WGK5</accession>
<dbReference type="EMBL" id="MVBN01000011">
    <property type="protein sequence ID" value="OOK65411.1"/>
    <property type="molecule type" value="Genomic_DNA"/>
</dbReference>
<sequence>MRASVSSNLVLAFDDRRAIWQLLPAAAPNVALRYLLD</sequence>
<organism evidence="1 2">
    <name type="scientific">Mycobacterium kansasii</name>
    <dbReference type="NCBI Taxonomy" id="1768"/>
    <lineage>
        <taxon>Bacteria</taxon>
        <taxon>Bacillati</taxon>
        <taxon>Actinomycetota</taxon>
        <taxon>Actinomycetes</taxon>
        <taxon>Mycobacteriales</taxon>
        <taxon>Mycobacteriaceae</taxon>
        <taxon>Mycobacterium</taxon>
    </lineage>
</organism>
<evidence type="ECO:0000313" key="1">
    <source>
        <dbReference type="EMBL" id="OOK65411.1"/>
    </source>
</evidence>
<name>A0A1V3WGK5_MYCKA</name>
<reference evidence="1 2" key="1">
    <citation type="submission" date="2017-02" db="EMBL/GenBank/DDBJ databases">
        <title>Complete genome sequences of Mycobacterium kansasii strains isolated from rhesus macaques.</title>
        <authorList>
            <person name="Panda A."/>
            <person name="Nagaraj S."/>
            <person name="Zhao X."/>
            <person name="Tettelin H."/>
            <person name="Detolla L.J."/>
        </authorList>
    </citation>
    <scope>NUCLEOTIDE SEQUENCE [LARGE SCALE GENOMIC DNA]</scope>
    <source>
        <strain evidence="1 2">11-3469</strain>
    </source>
</reference>
<proteinExistence type="predicted"/>
<comment type="caution">
    <text evidence="1">The sequence shown here is derived from an EMBL/GenBank/DDBJ whole genome shotgun (WGS) entry which is preliminary data.</text>
</comment>
<protein>
    <submittedName>
        <fullName evidence="1">Uncharacterized protein</fullName>
    </submittedName>
</protein>
<gene>
    <name evidence="1" type="ORF">BZL29_7836</name>
</gene>
<dbReference type="AlphaFoldDB" id="A0A1V3WGK5"/>